<gene>
    <name evidence="1" type="ORF">AYI70_g2834</name>
</gene>
<dbReference type="Proteomes" id="UP000187283">
    <property type="component" value="Unassembled WGS sequence"/>
</dbReference>
<comment type="caution">
    <text evidence="1">The sequence shown here is derived from an EMBL/GenBank/DDBJ whole genome shotgun (WGS) entry which is preliminary data.</text>
</comment>
<sequence length="83" mass="8835">MIKTRCRDPDEFADFTGIGVVELFDVTGAGAEELIDVTGTGAEELATFDCSVNKELDEIEATGLGRVEIGFGFSIDSTLLLCV</sequence>
<name>A0A1R1Y6F8_9FUNG</name>
<proteinExistence type="predicted"/>
<organism evidence="1 2">
    <name type="scientific">Smittium culicis</name>
    <dbReference type="NCBI Taxonomy" id="133412"/>
    <lineage>
        <taxon>Eukaryota</taxon>
        <taxon>Fungi</taxon>
        <taxon>Fungi incertae sedis</taxon>
        <taxon>Zoopagomycota</taxon>
        <taxon>Kickxellomycotina</taxon>
        <taxon>Harpellomycetes</taxon>
        <taxon>Harpellales</taxon>
        <taxon>Legeriomycetaceae</taxon>
        <taxon>Smittium</taxon>
    </lineage>
</organism>
<keyword evidence="2" id="KW-1185">Reference proteome</keyword>
<reference evidence="1 2" key="1">
    <citation type="submission" date="2017-01" db="EMBL/GenBank/DDBJ databases">
        <authorList>
            <person name="Mah S.A."/>
            <person name="Swanson W.J."/>
            <person name="Moy G.W."/>
            <person name="Vacquier V.D."/>
        </authorList>
    </citation>
    <scope>NUCLEOTIDE SEQUENCE [LARGE SCALE GENOMIC DNA]</scope>
    <source>
        <strain evidence="1 2">GSMNP</strain>
    </source>
</reference>
<evidence type="ECO:0000313" key="1">
    <source>
        <dbReference type="EMBL" id="OMJ22508.1"/>
    </source>
</evidence>
<dbReference type="AlphaFoldDB" id="A0A1R1Y6F8"/>
<accession>A0A1R1Y6F8</accession>
<dbReference type="EMBL" id="LSSN01000750">
    <property type="protein sequence ID" value="OMJ22508.1"/>
    <property type="molecule type" value="Genomic_DNA"/>
</dbReference>
<protein>
    <submittedName>
        <fullName evidence="1">Uncharacterized protein</fullName>
    </submittedName>
</protein>
<evidence type="ECO:0000313" key="2">
    <source>
        <dbReference type="Proteomes" id="UP000187283"/>
    </source>
</evidence>